<dbReference type="InterPro" id="IPR036465">
    <property type="entry name" value="vWFA_dom_sf"/>
</dbReference>
<comment type="caution">
    <text evidence="3">The sequence shown here is derived from an EMBL/GenBank/DDBJ whole genome shotgun (WGS) entry which is preliminary data.</text>
</comment>
<dbReference type="SUPFAM" id="SSF53300">
    <property type="entry name" value="vWA-like"/>
    <property type="match status" value="1"/>
</dbReference>
<organism evidence="3 4">
    <name type="scientific">Candidatus Thermofonsia Clade 3 bacterium</name>
    <dbReference type="NCBI Taxonomy" id="2364212"/>
    <lineage>
        <taxon>Bacteria</taxon>
        <taxon>Bacillati</taxon>
        <taxon>Chloroflexota</taxon>
        <taxon>Candidatus Thermofontia</taxon>
        <taxon>Candidatus Thermofonsia Clade 3</taxon>
    </lineage>
</organism>
<gene>
    <name evidence="3" type="ORF">CUN48_04530</name>
</gene>
<dbReference type="EMBL" id="PGTN01000020">
    <property type="protein sequence ID" value="PJF48224.1"/>
    <property type="molecule type" value="Genomic_DNA"/>
</dbReference>
<dbReference type="Gene3D" id="3.40.50.410">
    <property type="entry name" value="von Willebrand factor, type A domain"/>
    <property type="match status" value="1"/>
</dbReference>
<feature type="domain" description="VWFA" evidence="2">
    <location>
        <begin position="211"/>
        <end position="380"/>
    </location>
</feature>
<evidence type="ECO:0000313" key="4">
    <source>
        <dbReference type="Proteomes" id="UP000230790"/>
    </source>
</evidence>
<dbReference type="SMART" id="SM00327">
    <property type="entry name" value="VWA"/>
    <property type="match status" value="1"/>
</dbReference>
<sequence>MEEAIADRGHLLRNLLLFGRLLRKLGLDVNPGRMIDLANALALIQIGRRQDFFFTAQSLLVQRREDLALFKDAFDLFWVDPRDRVIARGRRQDQTPFTRPEFAPPPLKPQAAEPPGDGTRDAGERTIVETTYSPSDREALRHKDFSQLTAEEMRAIKAMMDDLLWRPGERHTRRLIAGSGAALDLRRTLRRNIAHGGELVRFAERGPKLKPRPLVIIADISGSMERYTRLLLHFIYSLSAGLEQPVETFVFSTRLTRITRPLRQRSVDRALRDVSRAVTDWAGGTRIGEALKMFNYRWARRVMRSSAVVLIISDGWDRGDPDLLRREMARLQRSCRRVIWLNPLLGSADYQPLARGMQAALPYIDDFLPVHNLASLEDLAVRLAQLK</sequence>
<evidence type="ECO:0000259" key="2">
    <source>
        <dbReference type="SMART" id="SM00327"/>
    </source>
</evidence>
<feature type="region of interest" description="Disordered" evidence="1">
    <location>
        <begin position="89"/>
        <end position="123"/>
    </location>
</feature>
<dbReference type="PIRSF" id="PIRSF010256">
    <property type="entry name" value="CoxE_vWa"/>
    <property type="match status" value="1"/>
</dbReference>
<proteinExistence type="predicted"/>
<dbReference type="Proteomes" id="UP000230790">
    <property type="component" value="Unassembled WGS sequence"/>
</dbReference>
<reference evidence="3 4" key="1">
    <citation type="submission" date="2017-11" db="EMBL/GenBank/DDBJ databases">
        <title>Evolution of Phototrophy in the Chloroflexi Phylum Driven by Horizontal Gene Transfer.</title>
        <authorList>
            <person name="Ward L.M."/>
            <person name="Hemp J."/>
            <person name="Shih P.M."/>
            <person name="Mcglynn S.E."/>
            <person name="Fischer W."/>
        </authorList>
    </citation>
    <scope>NUCLEOTIDE SEQUENCE [LARGE SCALE GENOMIC DNA]</scope>
    <source>
        <strain evidence="3">JP3_7</strain>
    </source>
</reference>
<dbReference type="AlphaFoldDB" id="A0A2M8QEJ9"/>
<dbReference type="InterPro" id="IPR008912">
    <property type="entry name" value="Uncharacterised_CoxE"/>
</dbReference>
<dbReference type="InterPro" id="IPR002035">
    <property type="entry name" value="VWF_A"/>
</dbReference>
<dbReference type="Pfam" id="PF05762">
    <property type="entry name" value="VWA_CoxE"/>
    <property type="match status" value="1"/>
</dbReference>
<dbReference type="CDD" id="cd00198">
    <property type="entry name" value="vWFA"/>
    <property type="match status" value="1"/>
</dbReference>
<accession>A0A2M8QEJ9</accession>
<dbReference type="PANTHER" id="PTHR39338">
    <property type="entry name" value="BLL5662 PROTEIN-RELATED"/>
    <property type="match status" value="1"/>
</dbReference>
<protein>
    <recommendedName>
        <fullName evidence="2">VWFA domain-containing protein</fullName>
    </recommendedName>
</protein>
<dbReference type="InterPro" id="IPR011195">
    <property type="entry name" value="UCP010256"/>
</dbReference>
<name>A0A2M8QEJ9_9CHLR</name>
<evidence type="ECO:0000256" key="1">
    <source>
        <dbReference type="SAM" id="MobiDB-lite"/>
    </source>
</evidence>
<evidence type="ECO:0000313" key="3">
    <source>
        <dbReference type="EMBL" id="PJF48224.1"/>
    </source>
</evidence>
<dbReference type="PANTHER" id="PTHR39338:SF6">
    <property type="entry name" value="BLL5662 PROTEIN"/>
    <property type="match status" value="1"/>
</dbReference>